<feature type="transmembrane region" description="Helical" evidence="1">
    <location>
        <begin position="25"/>
        <end position="46"/>
    </location>
</feature>
<keyword evidence="1" id="KW-0472">Membrane</keyword>
<sequence>MKPELYKSSESELEHPQIGYRRFTAIWKGALCFLFLLLCVTLLWIIYDERAGQLETLYYSIAAILGMWFIGPLFFMFLSRVIASSTVLLSWNDEGLHTLKRTIPWNEIRKIELGSPAISKWILSASPMIALYLKDGTRRHIQTDHLLTKKELSRAIVLLQETLREKQQQDI</sequence>
<keyword evidence="1" id="KW-1133">Transmembrane helix</keyword>
<dbReference type="Proteomes" id="UP000037688">
    <property type="component" value="Unassembled WGS sequence"/>
</dbReference>
<keyword evidence="1" id="KW-0812">Transmembrane</keyword>
<dbReference type="PATRIC" id="fig|1705561.3.peg.5243"/>
<name>A0A0M9BL60_9BACL</name>
<dbReference type="OrthoDB" id="2656075at2"/>
<evidence type="ECO:0000313" key="2">
    <source>
        <dbReference type="EMBL" id="KOY13686.1"/>
    </source>
</evidence>
<dbReference type="EMBL" id="LITU01000078">
    <property type="protein sequence ID" value="KOY13686.1"/>
    <property type="molecule type" value="Genomic_DNA"/>
</dbReference>
<feature type="transmembrane region" description="Helical" evidence="1">
    <location>
        <begin position="58"/>
        <end position="78"/>
    </location>
</feature>
<dbReference type="RefSeq" id="WP_053783369.1">
    <property type="nucleotide sequence ID" value="NZ_LITU01000078.1"/>
</dbReference>
<keyword evidence="3" id="KW-1185">Reference proteome</keyword>
<protein>
    <submittedName>
        <fullName evidence="2">Uncharacterized protein</fullName>
    </submittedName>
</protein>
<reference evidence="2 3" key="1">
    <citation type="submission" date="2015-08" db="EMBL/GenBank/DDBJ databases">
        <title>Draft genome sequence of cellulolytic and xylanolytic Paenibacillus sp. A59, isolated from a decaying forest soil from Patagonia, Argentina.</title>
        <authorList>
            <person name="Ghio S."/>
            <person name="Caceres A.M."/>
            <person name="Talia P."/>
            <person name="Grasso D."/>
            <person name="Campos E."/>
        </authorList>
    </citation>
    <scope>NUCLEOTIDE SEQUENCE [LARGE SCALE GENOMIC DNA]</scope>
    <source>
        <strain evidence="2 3">A59</strain>
    </source>
</reference>
<evidence type="ECO:0000256" key="1">
    <source>
        <dbReference type="SAM" id="Phobius"/>
    </source>
</evidence>
<accession>A0A0M9BL60</accession>
<gene>
    <name evidence="2" type="ORF">AMS66_25025</name>
</gene>
<comment type="caution">
    <text evidence="2">The sequence shown here is derived from an EMBL/GenBank/DDBJ whole genome shotgun (WGS) entry which is preliminary data.</text>
</comment>
<evidence type="ECO:0000313" key="3">
    <source>
        <dbReference type="Proteomes" id="UP000037688"/>
    </source>
</evidence>
<proteinExistence type="predicted"/>
<organism evidence="2 3">
    <name type="scientific">Paenibacillus xylanivorans</name>
    <dbReference type="NCBI Taxonomy" id="1705561"/>
    <lineage>
        <taxon>Bacteria</taxon>
        <taxon>Bacillati</taxon>
        <taxon>Bacillota</taxon>
        <taxon>Bacilli</taxon>
        <taxon>Bacillales</taxon>
        <taxon>Paenibacillaceae</taxon>
        <taxon>Paenibacillus</taxon>
    </lineage>
</organism>
<dbReference type="AlphaFoldDB" id="A0A0M9BL60"/>